<dbReference type="AlphaFoldDB" id="A0A8T3BPQ7"/>
<reference evidence="2" key="1">
    <citation type="journal article" date="2022" name="Front. Genet.">
        <title>Chromosome-Scale Assembly of the Dendrobium nobile Genome Provides Insights Into the Molecular Mechanism of the Biosynthesis of the Medicinal Active Ingredient of Dendrobium.</title>
        <authorList>
            <person name="Xu Q."/>
            <person name="Niu S.-C."/>
            <person name="Li K.-L."/>
            <person name="Zheng P.-J."/>
            <person name="Zhang X.-J."/>
            <person name="Jia Y."/>
            <person name="Liu Y."/>
            <person name="Niu Y.-X."/>
            <person name="Yu L.-H."/>
            <person name="Chen D.-F."/>
            <person name="Zhang G.-Q."/>
        </authorList>
    </citation>
    <scope>NUCLEOTIDE SEQUENCE</scope>
    <source>
        <tissue evidence="2">Leaf</tissue>
    </source>
</reference>
<keyword evidence="3" id="KW-1185">Reference proteome</keyword>
<comment type="caution">
    <text evidence="2">The sequence shown here is derived from an EMBL/GenBank/DDBJ whole genome shotgun (WGS) entry which is preliminary data.</text>
</comment>
<dbReference type="EMBL" id="JAGYWB010000007">
    <property type="protein sequence ID" value="KAI0516032.1"/>
    <property type="molecule type" value="Genomic_DNA"/>
</dbReference>
<name>A0A8T3BPQ7_DENNO</name>
<gene>
    <name evidence="2" type="ORF">KFK09_008704</name>
</gene>
<dbReference type="Proteomes" id="UP000829196">
    <property type="component" value="Unassembled WGS sequence"/>
</dbReference>
<evidence type="ECO:0000313" key="3">
    <source>
        <dbReference type="Proteomes" id="UP000829196"/>
    </source>
</evidence>
<organism evidence="2 3">
    <name type="scientific">Dendrobium nobile</name>
    <name type="common">Orchid</name>
    <dbReference type="NCBI Taxonomy" id="94219"/>
    <lineage>
        <taxon>Eukaryota</taxon>
        <taxon>Viridiplantae</taxon>
        <taxon>Streptophyta</taxon>
        <taxon>Embryophyta</taxon>
        <taxon>Tracheophyta</taxon>
        <taxon>Spermatophyta</taxon>
        <taxon>Magnoliopsida</taxon>
        <taxon>Liliopsida</taxon>
        <taxon>Asparagales</taxon>
        <taxon>Orchidaceae</taxon>
        <taxon>Epidendroideae</taxon>
        <taxon>Malaxideae</taxon>
        <taxon>Dendrobiinae</taxon>
        <taxon>Dendrobium</taxon>
    </lineage>
</organism>
<evidence type="ECO:0000256" key="1">
    <source>
        <dbReference type="SAM" id="MobiDB-lite"/>
    </source>
</evidence>
<feature type="region of interest" description="Disordered" evidence="1">
    <location>
        <begin position="37"/>
        <end position="62"/>
    </location>
</feature>
<accession>A0A8T3BPQ7</accession>
<proteinExistence type="predicted"/>
<evidence type="ECO:0000313" key="2">
    <source>
        <dbReference type="EMBL" id="KAI0516032.1"/>
    </source>
</evidence>
<protein>
    <submittedName>
        <fullName evidence="2">Uncharacterized protein</fullName>
    </submittedName>
</protein>
<sequence>MQRGQSEGGCSEKMKVGHDTIHHRAIIQWNAKGTKKGWVQREDGEGSAAAGGEDMYEVDDGL</sequence>